<dbReference type="EMBL" id="BAABAT010000014">
    <property type="protein sequence ID" value="GAA4252837.1"/>
    <property type="molecule type" value="Genomic_DNA"/>
</dbReference>
<dbReference type="InterPro" id="IPR040919">
    <property type="entry name" value="Asparaginase_C"/>
</dbReference>
<keyword evidence="6" id="KW-1185">Reference proteome</keyword>
<dbReference type="Gene3D" id="3.40.50.40">
    <property type="match status" value="1"/>
</dbReference>
<dbReference type="Proteomes" id="UP001500620">
    <property type="component" value="Unassembled WGS sequence"/>
</dbReference>
<feature type="domain" description="L-asparaginase N-terminal" evidence="3">
    <location>
        <begin position="5"/>
        <end position="191"/>
    </location>
</feature>
<dbReference type="PRINTS" id="PR00139">
    <property type="entry name" value="ASNGLNASE"/>
</dbReference>
<protein>
    <submittedName>
        <fullName evidence="5">Asparaginase</fullName>
    </submittedName>
</protein>
<organism evidence="5 6">
    <name type="scientific">Dactylosporangium darangshiense</name>
    <dbReference type="NCBI Taxonomy" id="579108"/>
    <lineage>
        <taxon>Bacteria</taxon>
        <taxon>Bacillati</taxon>
        <taxon>Actinomycetota</taxon>
        <taxon>Actinomycetes</taxon>
        <taxon>Micromonosporales</taxon>
        <taxon>Micromonosporaceae</taxon>
        <taxon>Dactylosporangium</taxon>
    </lineage>
</organism>
<dbReference type="SMART" id="SM00870">
    <property type="entry name" value="Asparaginase"/>
    <property type="match status" value="1"/>
</dbReference>
<dbReference type="InterPro" id="IPR036152">
    <property type="entry name" value="Asp/glu_Ase-like_sf"/>
</dbReference>
<dbReference type="CDD" id="cd08964">
    <property type="entry name" value="L-asparaginase_II"/>
    <property type="match status" value="1"/>
</dbReference>
<evidence type="ECO:0000313" key="6">
    <source>
        <dbReference type="Proteomes" id="UP001500620"/>
    </source>
</evidence>
<dbReference type="RefSeq" id="WP_345129871.1">
    <property type="nucleotide sequence ID" value="NZ_BAABAT010000014.1"/>
</dbReference>
<dbReference type="InterPro" id="IPR006034">
    <property type="entry name" value="Asparaginase/glutaminase-like"/>
</dbReference>
<dbReference type="PROSITE" id="PS51732">
    <property type="entry name" value="ASN_GLN_ASE_3"/>
    <property type="match status" value="1"/>
</dbReference>
<name>A0ABP8DCR1_9ACTN</name>
<feature type="domain" description="Asparaginase/glutaminase C-terminal" evidence="4">
    <location>
        <begin position="209"/>
        <end position="323"/>
    </location>
</feature>
<proteinExistence type="inferred from homology"/>
<evidence type="ECO:0000259" key="4">
    <source>
        <dbReference type="Pfam" id="PF17763"/>
    </source>
</evidence>
<sequence length="326" mass="33225">MTPTVLVVGLGGTITMTPGAGGGVTPALSPADLLAGVPGLADLPVTLETTDFRRLASGSLGIDDITALAGLLRSRLGEHHAGAVVVQGTDTIEETAYLLDLYHAGPQPVVVTGAMRHPGQAGADGPGNLLAAVRTAASEAARNLGCLVVLADEIHAARRVRKTHTTAGSTFQSPDGGPLGYVVEGRPRLLNRLPRRPALDPPAATRPPRVPLLTMSLGDDGVLLDDLGGRVDGAVIAGFGGGHVPQSLVEKVQKLAEQVPVVLASRAGSGPVLTETYGYPGSERDLLARGLVPAGFLDPFKARLLLCALLSSGATPRAIESAFAAS</sequence>
<dbReference type="InterPro" id="IPR037152">
    <property type="entry name" value="L-asparaginase_N_sf"/>
</dbReference>
<dbReference type="PANTHER" id="PTHR11707">
    <property type="entry name" value="L-ASPARAGINASE"/>
    <property type="match status" value="1"/>
</dbReference>
<gene>
    <name evidence="5" type="ORF">GCM10022255_051240</name>
</gene>
<keyword evidence="2" id="KW-0378">Hydrolase</keyword>
<dbReference type="Gene3D" id="3.40.50.1170">
    <property type="entry name" value="L-asparaginase, N-terminal domain"/>
    <property type="match status" value="1"/>
</dbReference>
<comment type="similarity">
    <text evidence="1">Belongs to the asparaginase 1 family.</text>
</comment>
<reference evidence="6" key="1">
    <citation type="journal article" date="2019" name="Int. J. Syst. Evol. Microbiol.">
        <title>The Global Catalogue of Microorganisms (GCM) 10K type strain sequencing project: providing services to taxonomists for standard genome sequencing and annotation.</title>
        <authorList>
            <consortium name="The Broad Institute Genomics Platform"/>
            <consortium name="The Broad Institute Genome Sequencing Center for Infectious Disease"/>
            <person name="Wu L."/>
            <person name="Ma J."/>
        </authorList>
    </citation>
    <scope>NUCLEOTIDE SEQUENCE [LARGE SCALE GENOMIC DNA]</scope>
    <source>
        <strain evidence="6">JCM 17441</strain>
    </source>
</reference>
<dbReference type="SFLD" id="SFLDS00057">
    <property type="entry name" value="Glutaminase/Asparaginase"/>
    <property type="match status" value="1"/>
</dbReference>
<evidence type="ECO:0000259" key="3">
    <source>
        <dbReference type="Pfam" id="PF00710"/>
    </source>
</evidence>
<dbReference type="SUPFAM" id="SSF53774">
    <property type="entry name" value="Glutaminase/Asparaginase"/>
    <property type="match status" value="1"/>
</dbReference>
<evidence type="ECO:0000313" key="5">
    <source>
        <dbReference type="EMBL" id="GAA4252837.1"/>
    </source>
</evidence>
<dbReference type="PIRSF" id="PIRSF500176">
    <property type="entry name" value="L_ASNase"/>
    <property type="match status" value="1"/>
</dbReference>
<accession>A0ABP8DCR1</accession>
<dbReference type="Pfam" id="PF17763">
    <property type="entry name" value="Asparaginase_C"/>
    <property type="match status" value="1"/>
</dbReference>
<dbReference type="PANTHER" id="PTHR11707:SF28">
    <property type="entry name" value="60 KDA LYSOPHOSPHOLIPASE"/>
    <property type="match status" value="1"/>
</dbReference>
<dbReference type="InterPro" id="IPR027473">
    <property type="entry name" value="L-asparaginase_C"/>
</dbReference>
<dbReference type="Pfam" id="PF00710">
    <property type="entry name" value="Asparaginase"/>
    <property type="match status" value="1"/>
</dbReference>
<dbReference type="PIRSF" id="PIRSF001220">
    <property type="entry name" value="L-ASNase_gatD"/>
    <property type="match status" value="1"/>
</dbReference>
<evidence type="ECO:0000256" key="2">
    <source>
        <dbReference type="ARBA" id="ARBA00022801"/>
    </source>
</evidence>
<dbReference type="InterPro" id="IPR004550">
    <property type="entry name" value="AsnASE_II"/>
</dbReference>
<comment type="caution">
    <text evidence="5">The sequence shown here is derived from an EMBL/GenBank/DDBJ whole genome shotgun (WGS) entry which is preliminary data.</text>
</comment>
<evidence type="ECO:0000256" key="1">
    <source>
        <dbReference type="ARBA" id="ARBA00010518"/>
    </source>
</evidence>
<dbReference type="InterPro" id="IPR027474">
    <property type="entry name" value="L-asparaginase_N"/>
</dbReference>